<evidence type="ECO:0000313" key="1">
    <source>
        <dbReference type="EMBL" id="MFF3669901.1"/>
    </source>
</evidence>
<keyword evidence="2" id="KW-1185">Reference proteome</keyword>
<sequence length="179" mass="19597">MENWNEIQENAYGGWLNNPERGENPRLVISPVTIPTARAFVAWTHRYLAPPVDAEFITSVQTGSGTLVGVVFVDRPTEWVFDDGGTAEVICLATDGTPNACSALLGAAWRAARDMGYRRLTAYTRIDGPGTSLRAAGYRRVADRAPRVGWDTPSHPRASRGADDLARVLWEMTVRGGRP</sequence>
<dbReference type="Proteomes" id="UP001602013">
    <property type="component" value="Unassembled WGS sequence"/>
</dbReference>
<dbReference type="InterPro" id="IPR053780">
    <property type="entry name" value="Gp66-like"/>
</dbReference>
<comment type="caution">
    <text evidence="1">The sequence shown here is derived from an EMBL/GenBank/DDBJ whole genome shotgun (WGS) entry which is preliminary data.</text>
</comment>
<name>A0ABW6SY16_9ACTN</name>
<dbReference type="EMBL" id="JBIASD010000025">
    <property type="protein sequence ID" value="MFF3669901.1"/>
    <property type="molecule type" value="Genomic_DNA"/>
</dbReference>
<evidence type="ECO:0000313" key="2">
    <source>
        <dbReference type="Proteomes" id="UP001602013"/>
    </source>
</evidence>
<proteinExistence type="predicted"/>
<accession>A0ABW6SY16</accession>
<reference evidence="1 2" key="1">
    <citation type="submission" date="2024-10" db="EMBL/GenBank/DDBJ databases">
        <title>The Natural Products Discovery Center: Release of the First 8490 Sequenced Strains for Exploring Actinobacteria Biosynthetic Diversity.</title>
        <authorList>
            <person name="Kalkreuter E."/>
            <person name="Kautsar S.A."/>
            <person name="Yang D."/>
            <person name="Bader C.D."/>
            <person name="Teijaro C.N."/>
            <person name="Fluegel L."/>
            <person name="Davis C.M."/>
            <person name="Simpson J.R."/>
            <person name="Lauterbach L."/>
            <person name="Steele A.D."/>
            <person name="Gui C."/>
            <person name="Meng S."/>
            <person name="Li G."/>
            <person name="Viehrig K."/>
            <person name="Ye F."/>
            <person name="Su P."/>
            <person name="Kiefer A.F."/>
            <person name="Nichols A."/>
            <person name="Cepeda A.J."/>
            <person name="Yan W."/>
            <person name="Fan B."/>
            <person name="Jiang Y."/>
            <person name="Adhikari A."/>
            <person name="Zheng C.-J."/>
            <person name="Schuster L."/>
            <person name="Cowan T.M."/>
            <person name="Smanski M.J."/>
            <person name="Chevrette M.G."/>
            <person name="De Carvalho L.P.S."/>
            <person name="Shen B."/>
        </authorList>
    </citation>
    <scope>NUCLEOTIDE SEQUENCE [LARGE SCALE GENOMIC DNA]</scope>
    <source>
        <strain evidence="1 2">NPDC002173</strain>
    </source>
</reference>
<protein>
    <submittedName>
        <fullName evidence="1">XF1762 family protein</fullName>
    </submittedName>
</protein>
<organism evidence="1 2">
    <name type="scientific">Microtetraspora malaysiensis</name>
    <dbReference type="NCBI Taxonomy" id="161358"/>
    <lineage>
        <taxon>Bacteria</taxon>
        <taxon>Bacillati</taxon>
        <taxon>Actinomycetota</taxon>
        <taxon>Actinomycetes</taxon>
        <taxon>Streptosporangiales</taxon>
        <taxon>Streptosporangiaceae</taxon>
        <taxon>Microtetraspora</taxon>
    </lineage>
</organism>
<gene>
    <name evidence="1" type="ORF">ACFYXI_30375</name>
</gene>
<dbReference type="NCBIfam" id="NF045478">
    <property type="entry name" value="XF1762_fam"/>
    <property type="match status" value="1"/>
</dbReference>
<dbReference type="RefSeq" id="WP_387416175.1">
    <property type="nucleotide sequence ID" value="NZ_JBIASD010000025.1"/>
</dbReference>